<proteinExistence type="predicted"/>
<reference evidence="2" key="1">
    <citation type="journal article" date="2015" name="Nature">
        <title>Complex archaea that bridge the gap between prokaryotes and eukaryotes.</title>
        <authorList>
            <person name="Spang A."/>
            <person name="Saw J.H."/>
            <person name="Jorgensen S.L."/>
            <person name="Zaremba-Niedzwiedzka K."/>
            <person name="Martijn J."/>
            <person name="Lind A.E."/>
            <person name="van Eijk R."/>
            <person name="Schleper C."/>
            <person name="Guy L."/>
            <person name="Ettema T.J."/>
        </authorList>
    </citation>
    <scope>NUCLEOTIDE SEQUENCE</scope>
</reference>
<feature type="compositionally biased region" description="Basic and acidic residues" evidence="1">
    <location>
        <begin position="18"/>
        <end position="27"/>
    </location>
</feature>
<dbReference type="EMBL" id="LAZR01049251">
    <property type="protein sequence ID" value="KKK90087.1"/>
    <property type="molecule type" value="Genomic_DNA"/>
</dbReference>
<accession>A0A0F8Z8H9</accession>
<organism evidence="2">
    <name type="scientific">marine sediment metagenome</name>
    <dbReference type="NCBI Taxonomy" id="412755"/>
    <lineage>
        <taxon>unclassified sequences</taxon>
        <taxon>metagenomes</taxon>
        <taxon>ecological metagenomes</taxon>
    </lineage>
</organism>
<feature type="region of interest" description="Disordered" evidence="1">
    <location>
        <begin position="1"/>
        <end position="27"/>
    </location>
</feature>
<sequence length="87" mass="10049">SGQRNRSDDQGYLQENEEYARTPHMVDERPTKHWTSLVVTLDEVSAECSCRAWRVRIDNGRDRATRIEQASAAARKHRHDSIIDLDA</sequence>
<gene>
    <name evidence="2" type="ORF">LCGC14_2726610</name>
</gene>
<name>A0A0F8Z8H9_9ZZZZ</name>
<comment type="caution">
    <text evidence="2">The sequence shown here is derived from an EMBL/GenBank/DDBJ whole genome shotgun (WGS) entry which is preliminary data.</text>
</comment>
<dbReference type="AlphaFoldDB" id="A0A0F8Z8H9"/>
<feature type="non-terminal residue" evidence="2">
    <location>
        <position position="1"/>
    </location>
</feature>
<evidence type="ECO:0000256" key="1">
    <source>
        <dbReference type="SAM" id="MobiDB-lite"/>
    </source>
</evidence>
<protein>
    <submittedName>
        <fullName evidence="2">Uncharacterized protein</fullName>
    </submittedName>
</protein>
<evidence type="ECO:0000313" key="2">
    <source>
        <dbReference type="EMBL" id="KKK90087.1"/>
    </source>
</evidence>